<sequence>MVGEATHQDTLIASHTDKYAYPIPHTTRSPRKDEDNGKNYYFVSHDEMMADIAANEYLEYGTHEDAMYGTKLETIRKIHSEGRMAILDVEPQALKILRTAEFAPYVVFIAAPSLQNMTDYDGSLERLAKESDLLKQAYGHFFDLTIVNNDIEETIRQLEKSIETMNMTPHPPLPETVPLTAIAVERRGAKRPTGGPTNTTGGDPAALEPPHRHDLVAVSTCDLKGYMAVKSPTSPPPAPPPPHCLPVSSPPLDERLYCYESSSVCGGILNLTRSCPSSPSRSLILPGPRPLLNPSSEIHPRSPLPPNPPSPLRNSLVSPKDLFSPLPPPFPTKYSASPLPPTPTS</sequence>
<dbReference type="STRING" id="6689.A0A3R7MJ53"/>
<feature type="region of interest" description="Disordered" evidence="1">
    <location>
        <begin position="276"/>
        <end position="345"/>
    </location>
</feature>
<gene>
    <name evidence="3" type="ORF">C7M84_019043</name>
</gene>
<name>A0A3R7MJ53_PENVA</name>
<dbReference type="Pfam" id="PF00625">
    <property type="entry name" value="Guanylate_kin"/>
    <property type="match status" value="1"/>
</dbReference>
<proteinExistence type="predicted"/>
<dbReference type="PROSITE" id="PS50052">
    <property type="entry name" value="GUANYLATE_KINASE_2"/>
    <property type="match status" value="1"/>
</dbReference>
<dbReference type="InterPro" id="IPR050716">
    <property type="entry name" value="MAGUK"/>
</dbReference>
<dbReference type="SUPFAM" id="SSF52540">
    <property type="entry name" value="P-loop containing nucleoside triphosphate hydrolases"/>
    <property type="match status" value="1"/>
</dbReference>
<dbReference type="PANTHER" id="PTHR23122">
    <property type="entry name" value="MEMBRANE-ASSOCIATED GUANYLATE KINASE MAGUK"/>
    <property type="match status" value="1"/>
</dbReference>
<dbReference type="GO" id="GO:0016301">
    <property type="term" value="F:kinase activity"/>
    <property type="evidence" value="ECO:0007669"/>
    <property type="project" value="UniProtKB-KW"/>
</dbReference>
<dbReference type="Gene3D" id="3.30.63.10">
    <property type="entry name" value="Guanylate Kinase phosphate binding domain"/>
    <property type="match status" value="1"/>
</dbReference>
<feature type="region of interest" description="Disordered" evidence="1">
    <location>
        <begin position="188"/>
        <end position="210"/>
    </location>
</feature>
<dbReference type="InterPro" id="IPR027417">
    <property type="entry name" value="P-loop_NTPase"/>
</dbReference>
<keyword evidence="3" id="KW-0808">Transferase</keyword>
<dbReference type="EMBL" id="QCYY01003496">
    <property type="protein sequence ID" value="ROT63079.1"/>
    <property type="molecule type" value="Genomic_DNA"/>
</dbReference>
<reference evidence="3 4" key="1">
    <citation type="submission" date="2018-04" db="EMBL/GenBank/DDBJ databases">
        <authorList>
            <person name="Zhang X."/>
            <person name="Yuan J."/>
            <person name="Li F."/>
            <person name="Xiang J."/>
        </authorList>
    </citation>
    <scope>NUCLEOTIDE SEQUENCE [LARGE SCALE GENOMIC DNA]</scope>
    <source>
        <tissue evidence="3">Muscle</tissue>
    </source>
</reference>
<keyword evidence="4" id="KW-1185">Reference proteome</keyword>
<dbReference type="OrthoDB" id="336747at2759"/>
<dbReference type="InterPro" id="IPR008144">
    <property type="entry name" value="Guanylate_kin-like_dom"/>
</dbReference>
<evidence type="ECO:0000313" key="4">
    <source>
        <dbReference type="Proteomes" id="UP000283509"/>
    </source>
</evidence>
<dbReference type="InterPro" id="IPR020590">
    <property type="entry name" value="Guanylate_kinase_CS"/>
</dbReference>
<dbReference type="Gene3D" id="3.40.50.300">
    <property type="entry name" value="P-loop containing nucleotide triphosphate hydrolases"/>
    <property type="match status" value="1"/>
</dbReference>
<feature type="domain" description="Guanylate kinase-like" evidence="2">
    <location>
        <begin position="1"/>
        <end position="163"/>
    </location>
</feature>
<protein>
    <submittedName>
        <fullName evidence="3">Calcium/calmodulin-dependent protein kinase</fullName>
    </submittedName>
</protein>
<dbReference type="FunFam" id="3.30.63.10:FF:000002">
    <property type="entry name" value="Guanylate kinase 1"/>
    <property type="match status" value="1"/>
</dbReference>
<dbReference type="SMART" id="SM00072">
    <property type="entry name" value="GuKc"/>
    <property type="match status" value="1"/>
</dbReference>
<feature type="compositionally biased region" description="Pro residues" evidence="1">
    <location>
        <begin position="302"/>
        <end position="311"/>
    </location>
</feature>
<keyword evidence="3" id="KW-0418">Kinase</keyword>
<dbReference type="AlphaFoldDB" id="A0A3R7MJ53"/>
<feature type="compositionally biased region" description="Low complexity" evidence="1">
    <location>
        <begin position="192"/>
        <end position="202"/>
    </location>
</feature>
<accession>A0A3R7MJ53</accession>
<dbReference type="InterPro" id="IPR008145">
    <property type="entry name" value="GK/Ca_channel_bsu"/>
</dbReference>
<dbReference type="Proteomes" id="UP000283509">
    <property type="component" value="Unassembled WGS sequence"/>
</dbReference>
<reference evidence="3 4" key="2">
    <citation type="submission" date="2019-01" db="EMBL/GenBank/DDBJ databases">
        <title>The decoding of complex shrimp genome reveals the adaptation for benthos swimmer, frequently molting mechanism and breeding impact on genome.</title>
        <authorList>
            <person name="Sun Y."/>
            <person name="Gao Y."/>
            <person name="Yu Y."/>
        </authorList>
    </citation>
    <scope>NUCLEOTIDE SEQUENCE [LARGE SCALE GENOMIC DNA]</scope>
    <source>
        <tissue evidence="3">Muscle</tissue>
    </source>
</reference>
<dbReference type="PROSITE" id="PS00856">
    <property type="entry name" value="GUANYLATE_KINASE_1"/>
    <property type="match status" value="1"/>
</dbReference>
<organism evidence="3 4">
    <name type="scientific">Penaeus vannamei</name>
    <name type="common">Whiteleg shrimp</name>
    <name type="synonym">Litopenaeus vannamei</name>
    <dbReference type="NCBI Taxonomy" id="6689"/>
    <lineage>
        <taxon>Eukaryota</taxon>
        <taxon>Metazoa</taxon>
        <taxon>Ecdysozoa</taxon>
        <taxon>Arthropoda</taxon>
        <taxon>Crustacea</taxon>
        <taxon>Multicrustacea</taxon>
        <taxon>Malacostraca</taxon>
        <taxon>Eumalacostraca</taxon>
        <taxon>Eucarida</taxon>
        <taxon>Decapoda</taxon>
        <taxon>Dendrobranchiata</taxon>
        <taxon>Penaeoidea</taxon>
        <taxon>Penaeidae</taxon>
        <taxon>Penaeus</taxon>
    </lineage>
</organism>
<evidence type="ECO:0000313" key="3">
    <source>
        <dbReference type="EMBL" id="ROT63079.1"/>
    </source>
</evidence>
<comment type="caution">
    <text evidence="3">The sequence shown here is derived from an EMBL/GenBank/DDBJ whole genome shotgun (WGS) entry which is preliminary data.</text>
</comment>
<evidence type="ECO:0000256" key="1">
    <source>
        <dbReference type="SAM" id="MobiDB-lite"/>
    </source>
</evidence>
<evidence type="ECO:0000259" key="2">
    <source>
        <dbReference type="PROSITE" id="PS50052"/>
    </source>
</evidence>